<sequence>MLTTAGENHRNTLKSGFSLVEIMIAMSLLGIVALGLGKAMIQSRKMAESSIYATTAHGVAYGYAEQIMALDYVDFESSVKDNAVPVTLKAISPSSTSGSVEIDDPLYIGVWTDKDIVIDVKGEGTEERSIVMPMKFSLSATSLNSGVNPRDAYEIKLAYQFKSPSRRDDSWLSDTINFVKSSVPIY</sequence>
<keyword evidence="1" id="KW-1133">Transmembrane helix</keyword>
<name>A0AAQ3L9R1_9BACT</name>
<proteinExistence type="predicted"/>
<dbReference type="Proteomes" id="UP001304300">
    <property type="component" value="Chromosome"/>
</dbReference>
<keyword evidence="1" id="KW-0472">Membrane</keyword>
<feature type="transmembrane region" description="Helical" evidence="1">
    <location>
        <begin position="16"/>
        <end position="36"/>
    </location>
</feature>
<keyword evidence="1" id="KW-0812">Transmembrane</keyword>
<gene>
    <name evidence="2" type="ORF">RZN69_15040</name>
</gene>
<evidence type="ECO:0000313" key="2">
    <source>
        <dbReference type="EMBL" id="WOO39940.1"/>
    </source>
</evidence>
<reference evidence="2 3" key="1">
    <citation type="submission" date="2023-10" db="EMBL/GenBank/DDBJ databases">
        <title>Rubellicoccus peritrichatus gen. nov., sp. nov., isolated from an algae of coral reef tank.</title>
        <authorList>
            <person name="Luo J."/>
        </authorList>
    </citation>
    <scope>NUCLEOTIDE SEQUENCE [LARGE SCALE GENOMIC DNA]</scope>
    <source>
        <strain evidence="2 3">CR14</strain>
    </source>
</reference>
<evidence type="ECO:0000313" key="3">
    <source>
        <dbReference type="Proteomes" id="UP001304300"/>
    </source>
</evidence>
<dbReference type="EMBL" id="CP136920">
    <property type="protein sequence ID" value="WOO39940.1"/>
    <property type="molecule type" value="Genomic_DNA"/>
</dbReference>
<dbReference type="Pfam" id="PF07963">
    <property type="entry name" value="N_methyl"/>
    <property type="match status" value="1"/>
</dbReference>
<dbReference type="PROSITE" id="PS00409">
    <property type="entry name" value="PROKAR_NTER_METHYL"/>
    <property type="match status" value="1"/>
</dbReference>
<protein>
    <submittedName>
        <fullName evidence="2">Prepilin-type N-terminal cleavage/methylation domain-containing protein</fullName>
    </submittedName>
</protein>
<dbReference type="NCBIfam" id="TIGR02532">
    <property type="entry name" value="IV_pilin_GFxxxE"/>
    <property type="match status" value="1"/>
</dbReference>
<dbReference type="RefSeq" id="WP_317831999.1">
    <property type="nucleotide sequence ID" value="NZ_CP136920.1"/>
</dbReference>
<accession>A0AAQ3L9R1</accession>
<dbReference type="InterPro" id="IPR012902">
    <property type="entry name" value="N_methyl_site"/>
</dbReference>
<keyword evidence="3" id="KW-1185">Reference proteome</keyword>
<organism evidence="2 3">
    <name type="scientific">Rubellicoccus peritrichatus</name>
    <dbReference type="NCBI Taxonomy" id="3080537"/>
    <lineage>
        <taxon>Bacteria</taxon>
        <taxon>Pseudomonadati</taxon>
        <taxon>Verrucomicrobiota</taxon>
        <taxon>Opitutia</taxon>
        <taxon>Puniceicoccales</taxon>
        <taxon>Cerasicoccaceae</taxon>
        <taxon>Rubellicoccus</taxon>
    </lineage>
</organism>
<evidence type="ECO:0000256" key="1">
    <source>
        <dbReference type="SAM" id="Phobius"/>
    </source>
</evidence>
<dbReference type="AlphaFoldDB" id="A0AAQ3L9R1"/>
<dbReference type="KEGG" id="puo:RZN69_15040"/>